<evidence type="ECO:0000313" key="5">
    <source>
        <dbReference type="Proteomes" id="UP000001307"/>
    </source>
</evidence>
<organism evidence="4">
    <name type="scientific">Oikopleura dioica</name>
    <name type="common">Tunicate</name>
    <dbReference type="NCBI Taxonomy" id="34765"/>
    <lineage>
        <taxon>Eukaryota</taxon>
        <taxon>Metazoa</taxon>
        <taxon>Chordata</taxon>
        <taxon>Tunicata</taxon>
        <taxon>Appendicularia</taxon>
        <taxon>Copelata</taxon>
        <taxon>Oikopleuridae</taxon>
        <taxon>Oikopleura</taxon>
    </lineage>
</organism>
<proteinExistence type="predicted"/>
<dbReference type="PROSITE" id="PS50088">
    <property type="entry name" value="ANK_REPEAT"/>
    <property type="match status" value="10"/>
</dbReference>
<gene>
    <name evidence="4" type="ORF">GSOID_T00007608001</name>
</gene>
<dbReference type="InterPro" id="IPR002110">
    <property type="entry name" value="Ankyrin_rpt"/>
</dbReference>
<feature type="repeat" description="ANK" evidence="3">
    <location>
        <begin position="180"/>
        <end position="212"/>
    </location>
</feature>
<dbReference type="SUPFAM" id="SSF48403">
    <property type="entry name" value="Ankyrin repeat"/>
    <property type="match status" value="4"/>
</dbReference>
<dbReference type="InParanoid" id="E4XY49"/>
<evidence type="ECO:0000256" key="3">
    <source>
        <dbReference type="PROSITE-ProRule" id="PRU00023"/>
    </source>
</evidence>
<evidence type="ECO:0000313" key="4">
    <source>
        <dbReference type="EMBL" id="CBY14577.1"/>
    </source>
</evidence>
<dbReference type="EMBL" id="FN653307">
    <property type="protein sequence ID" value="CBY14577.1"/>
    <property type="molecule type" value="Genomic_DNA"/>
</dbReference>
<feature type="repeat" description="ANK" evidence="3">
    <location>
        <begin position="114"/>
        <end position="146"/>
    </location>
</feature>
<feature type="repeat" description="ANK" evidence="3">
    <location>
        <begin position="48"/>
        <end position="80"/>
    </location>
</feature>
<dbReference type="SMART" id="SM00248">
    <property type="entry name" value="ANK"/>
    <property type="match status" value="23"/>
</dbReference>
<reference evidence="4" key="1">
    <citation type="journal article" date="2010" name="Science">
        <title>Plasticity of animal genome architecture unmasked by rapid evolution of a pelagic tunicate.</title>
        <authorList>
            <person name="Denoeud F."/>
            <person name="Henriet S."/>
            <person name="Mungpakdee S."/>
            <person name="Aury J.M."/>
            <person name="Da Silva C."/>
            <person name="Brinkmann H."/>
            <person name="Mikhaleva J."/>
            <person name="Olsen L.C."/>
            <person name="Jubin C."/>
            <person name="Canestro C."/>
            <person name="Bouquet J.M."/>
            <person name="Danks G."/>
            <person name="Poulain J."/>
            <person name="Campsteijn C."/>
            <person name="Adamski M."/>
            <person name="Cross I."/>
            <person name="Yadetie F."/>
            <person name="Muffato M."/>
            <person name="Louis A."/>
            <person name="Butcher S."/>
            <person name="Tsagkogeorga G."/>
            <person name="Konrad A."/>
            <person name="Singh S."/>
            <person name="Jensen M.F."/>
            <person name="Cong E.H."/>
            <person name="Eikeseth-Otteraa H."/>
            <person name="Noel B."/>
            <person name="Anthouard V."/>
            <person name="Porcel B.M."/>
            <person name="Kachouri-Lafond R."/>
            <person name="Nishino A."/>
            <person name="Ugolini M."/>
            <person name="Chourrout P."/>
            <person name="Nishida H."/>
            <person name="Aasland R."/>
            <person name="Huzurbazar S."/>
            <person name="Westhof E."/>
            <person name="Delsuc F."/>
            <person name="Lehrach H."/>
            <person name="Reinhardt R."/>
            <person name="Weissenbach J."/>
            <person name="Roy S.W."/>
            <person name="Artiguenave F."/>
            <person name="Postlethwait J.H."/>
            <person name="Manak J.R."/>
            <person name="Thompson E.M."/>
            <person name="Jaillon O."/>
            <person name="Du Pasquier L."/>
            <person name="Boudinot P."/>
            <person name="Liberles D.A."/>
            <person name="Volff J.N."/>
            <person name="Philippe H."/>
            <person name="Lenhard B."/>
            <person name="Roest Crollius H."/>
            <person name="Wincker P."/>
            <person name="Chourrout D."/>
        </authorList>
    </citation>
    <scope>NUCLEOTIDE SEQUENCE [LARGE SCALE GENOMIC DNA]</scope>
</reference>
<dbReference type="Pfam" id="PF12796">
    <property type="entry name" value="Ank_2"/>
    <property type="match status" value="5"/>
</dbReference>
<keyword evidence="1" id="KW-0677">Repeat</keyword>
<feature type="repeat" description="ANK" evidence="3">
    <location>
        <begin position="738"/>
        <end position="760"/>
    </location>
</feature>
<sequence length="1106" mass="121399">MSLPPEQQITNFLKENPLVCSILEDDVEKMENILESNPNLNVSKQDNHKQTPLHYAAFIGNENTCVTLIRHGAQIDVKDNIGLTPLHRACAADRAQAVEVLIENGADCSIRNRNWETAWHIAAAHGAVSCLQKLLSKTGNVNIQDKCGRSALHHAAVKGQDQVTEFLIENGINVANCDRQDRRALHWAASAGHSQVVELLIAHGADVNAKDAFSNTALHFCARNGYQMVIEQLIHSNSNLDLQNSNGETALHLAAKYGHAECVDILLKCGARAEIANKLRKTALHYSVLDRENANMVESTKSFLRLVGEEKAVNLADELGNTALHYAAELDDFDLVQRLLQNRAQPNLENKLGITPFHVAAKMCSKDIINILLQAGAVPKVDRKERSILHFAALGGRIGVMDILANIDPELERVDSSGKSVLHYAAIGQKVNMVANLLSLLPKSFVNKIDKDGKTPLHYAATNSYFLHVQKSSKKSTEIDNSRNGVFDHEQQSAAICEIFLQNGASVEIRDKNNLTALHCAAASNNNSSLEILHEQDHSVTNVSLLVVACLQKCLAVVEKLLQDNPDLILARDSTNKGMTALYAAAKSGCIASIEKIQEASSESQETFGENIKRLFEAGFEGKNALHVAAANNRANAFQKILSFVYHSVPVNSVFFKDNFGRTPVHYAVGNGMAEGFIEDIFDWVGETAITAVDNEKNNIFHFIAATGSVEVFKSICAKIRNVSEINIEELLVKRNSSGATPLHIAAKNGFSALVGQLLETCPLAIEVHDSKGLTPFTLTAALGRVKTFQKIIDFVRAENIDLKNPCHARAFIAAINGGNMLILSVLYKYCLSLPKKTLKTWLRTKNAIERGPLHIAARRNDCSAMNKLLAVSKLVGGNFTSELAECDRNGFNVLQVAIQNGSLEIAKEIMNIDKESALLEQNENVEGNSPLQMAIKKKNRELALAILAKCSPDQVNHRNYRGVTALHFAVESRLEICRDLLSAGADPFVFDDSARLPLFGLCKSQVDIFNLCDILMNMLDRKNRSKIDELVEDESETATENGNSTTQSSRYISHLCVDGNPSLENSARLSLTSSLSSFRRSSVLSINPHKMNGRSDSVFDDYEAF</sequence>
<feature type="repeat" description="ANK" evidence="3">
    <location>
        <begin position="246"/>
        <end position="278"/>
    </location>
</feature>
<dbReference type="PANTHER" id="PTHR24198">
    <property type="entry name" value="ANKYRIN REPEAT AND PROTEIN KINASE DOMAIN-CONTAINING PROTEIN"/>
    <property type="match status" value="1"/>
</dbReference>
<evidence type="ECO:0000256" key="1">
    <source>
        <dbReference type="ARBA" id="ARBA00022737"/>
    </source>
</evidence>
<feature type="repeat" description="ANK" evidence="3">
    <location>
        <begin position="81"/>
        <end position="113"/>
    </location>
</feature>
<evidence type="ECO:0000256" key="2">
    <source>
        <dbReference type="ARBA" id="ARBA00023043"/>
    </source>
</evidence>
<dbReference type="PRINTS" id="PR01415">
    <property type="entry name" value="ANKYRIN"/>
</dbReference>
<feature type="repeat" description="ANK" evidence="3">
    <location>
        <begin position="147"/>
        <end position="179"/>
    </location>
</feature>
<dbReference type="OrthoDB" id="7464126at2759"/>
<feature type="repeat" description="ANK" evidence="3">
    <location>
        <begin position="213"/>
        <end position="245"/>
    </location>
</feature>
<accession>E4XY49</accession>
<dbReference type="PANTHER" id="PTHR24198:SF193">
    <property type="match status" value="1"/>
</dbReference>
<dbReference type="AlphaFoldDB" id="E4XY49"/>
<name>E4XY49_OIKDI</name>
<protein>
    <submittedName>
        <fullName evidence="4">Uncharacterized protein</fullName>
    </submittedName>
</protein>
<dbReference type="InterPro" id="IPR036770">
    <property type="entry name" value="Ankyrin_rpt-contain_sf"/>
</dbReference>
<feature type="repeat" description="ANK" evidence="3">
    <location>
        <begin position="352"/>
        <end position="384"/>
    </location>
</feature>
<dbReference type="Proteomes" id="UP000001307">
    <property type="component" value="Unassembled WGS sequence"/>
</dbReference>
<dbReference type="Gene3D" id="1.25.40.20">
    <property type="entry name" value="Ankyrin repeat-containing domain"/>
    <property type="match status" value="7"/>
</dbReference>
<dbReference type="PROSITE" id="PS50297">
    <property type="entry name" value="ANK_REP_REGION"/>
    <property type="match status" value="8"/>
</dbReference>
<keyword evidence="5" id="KW-1185">Reference proteome</keyword>
<keyword evidence="2 3" id="KW-0040">ANK repeat</keyword>
<feature type="repeat" description="ANK" evidence="3">
    <location>
        <begin position="319"/>
        <end position="351"/>
    </location>
</feature>